<dbReference type="Pfam" id="PF00069">
    <property type="entry name" value="Pkinase"/>
    <property type="match status" value="1"/>
</dbReference>
<feature type="domain" description="EF-hand" evidence="10">
    <location>
        <begin position="395"/>
        <end position="430"/>
    </location>
</feature>
<sequence length="639" mass="72873">MGSCTSKETGASATKTVKFTSEETGASAPPNGQVSSKTKTTEFFPKNSICGSIQRRTSLRSAVVHIGRCDKNSYSEIVEKYDGVDDGQILGSGIAGTVRLVRHKKTGIPYAVKTIDRDLVRDEISMERLRNEIELMCTIDHHHIVRLEEVYETEKMIYMFQQLCTGGELFDRLDEQPDYHYDEPECARLVHLMLCTVRYLHSRGIVHRDLKLENFLFANEETSDIFLIDFGLSKHFEVGDVQTGTVGSPYTVAPEVIQGNYDEKCDVWSLGVITFLCLCGDAPFGGCVEGESMSQVRKNIMSGTFSFEPEYIWQEYSDEAKDFVRSLLQVDPKKRPSVEEAQCHPWFAKHNLCKNNKRNNTQLRNSITRSLIQFKECSNLRQLLSEIVAYTLLPGQIMKIEKEFENLDTDGNGEVSLKNLQEALRHLPADDVKSIYDAVKIDNDQNIHWREFLAAAVSMAEVDEKNLNLAFERIDSDQNGYFTIGDLYNLFGEQKMEKYKKILNKDVKITYEDFAAMMRGHCFSEINLDEKDDLLQAKKIQTQLSNLSLLAQAEMIDTASKFEAKMKKKAELEMKKIDESESAVVLDKGKGQIIQRRTINRGVTLDNHHKYAQSQEKDKNIENDNSVAKRIRNRRQSMV</sequence>
<dbReference type="Gene3D" id="1.10.510.10">
    <property type="entry name" value="Transferase(Phosphotransferase) domain 1"/>
    <property type="match status" value="1"/>
</dbReference>
<dbReference type="GO" id="GO:0004674">
    <property type="term" value="F:protein serine/threonine kinase activity"/>
    <property type="evidence" value="ECO:0007669"/>
    <property type="project" value="UniProtKB-KW"/>
</dbReference>
<keyword evidence="3" id="KW-0808">Transferase</keyword>
<evidence type="ECO:0000256" key="3">
    <source>
        <dbReference type="ARBA" id="ARBA00022679"/>
    </source>
</evidence>
<organism evidence="11">
    <name type="scientific">Corethron hystrix</name>
    <dbReference type="NCBI Taxonomy" id="216773"/>
    <lineage>
        <taxon>Eukaryota</taxon>
        <taxon>Sar</taxon>
        <taxon>Stramenopiles</taxon>
        <taxon>Ochrophyta</taxon>
        <taxon>Bacillariophyta</taxon>
        <taxon>Coscinodiscophyceae</taxon>
        <taxon>Corethrophycidae</taxon>
        <taxon>Corethrales</taxon>
        <taxon>Corethraceae</taxon>
        <taxon>Corethron</taxon>
    </lineage>
</organism>
<keyword evidence="6" id="KW-0067">ATP-binding</keyword>
<gene>
    <name evidence="11" type="ORF">CHYS00102_LOCUS14727</name>
</gene>
<dbReference type="SMART" id="SM00220">
    <property type="entry name" value="S_TKc"/>
    <property type="match status" value="1"/>
</dbReference>
<evidence type="ECO:0000256" key="4">
    <source>
        <dbReference type="ARBA" id="ARBA00022741"/>
    </source>
</evidence>
<dbReference type="PROSITE" id="PS00108">
    <property type="entry name" value="PROTEIN_KINASE_ST"/>
    <property type="match status" value="1"/>
</dbReference>
<dbReference type="InterPro" id="IPR011009">
    <property type="entry name" value="Kinase-like_dom_sf"/>
</dbReference>
<evidence type="ECO:0000256" key="1">
    <source>
        <dbReference type="ARBA" id="ARBA00001946"/>
    </source>
</evidence>
<dbReference type="CDD" id="cd05117">
    <property type="entry name" value="STKc_CAMK"/>
    <property type="match status" value="1"/>
</dbReference>
<dbReference type="Gene3D" id="1.10.238.10">
    <property type="entry name" value="EF-hand"/>
    <property type="match status" value="2"/>
</dbReference>
<dbReference type="PROSITE" id="PS50011">
    <property type="entry name" value="PROTEIN_KINASE_DOM"/>
    <property type="match status" value="1"/>
</dbReference>
<evidence type="ECO:0000256" key="8">
    <source>
        <dbReference type="SAM" id="MobiDB-lite"/>
    </source>
</evidence>
<dbReference type="AlphaFoldDB" id="A0A7S1BHL3"/>
<dbReference type="PROSITE" id="PS50222">
    <property type="entry name" value="EF_HAND_2"/>
    <property type="match status" value="2"/>
</dbReference>
<evidence type="ECO:0008006" key="12">
    <source>
        <dbReference type="Google" id="ProtNLM"/>
    </source>
</evidence>
<dbReference type="InterPro" id="IPR002048">
    <property type="entry name" value="EF_hand_dom"/>
</dbReference>
<keyword evidence="4" id="KW-0547">Nucleotide-binding</keyword>
<dbReference type="Gene3D" id="3.30.200.20">
    <property type="entry name" value="Phosphorylase Kinase, domain 1"/>
    <property type="match status" value="1"/>
</dbReference>
<feature type="region of interest" description="Disordered" evidence="8">
    <location>
        <begin position="1"/>
        <end position="39"/>
    </location>
</feature>
<keyword evidence="2" id="KW-0723">Serine/threonine-protein kinase</keyword>
<dbReference type="InterPro" id="IPR008271">
    <property type="entry name" value="Ser/Thr_kinase_AS"/>
</dbReference>
<name>A0A7S1BHL3_9STRA</name>
<dbReference type="InterPro" id="IPR050205">
    <property type="entry name" value="CDPK_Ser/Thr_kinases"/>
</dbReference>
<keyword evidence="5" id="KW-0418">Kinase</keyword>
<feature type="compositionally biased region" description="Polar residues" evidence="8">
    <location>
        <begin position="1"/>
        <end position="38"/>
    </location>
</feature>
<dbReference type="SMART" id="SM00054">
    <property type="entry name" value="EFh"/>
    <property type="match status" value="2"/>
</dbReference>
<evidence type="ECO:0000256" key="6">
    <source>
        <dbReference type="ARBA" id="ARBA00022840"/>
    </source>
</evidence>
<feature type="domain" description="Protein kinase" evidence="9">
    <location>
        <begin position="84"/>
        <end position="347"/>
    </location>
</feature>
<comment type="similarity">
    <text evidence="7">Belongs to the protein kinase superfamily. Ser/Thr protein kinase family. CDPK subfamily.</text>
</comment>
<proteinExistence type="inferred from homology"/>
<dbReference type="GO" id="GO:0005509">
    <property type="term" value="F:calcium ion binding"/>
    <property type="evidence" value="ECO:0007669"/>
    <property type="project" value="InterPro"/>
</dbReference>
<dbReference type="InterPro" id="IPR011992">
    <property type="entry name" value="EF-hand-dom_pair"/>
</dbReference>
<dbReference type="FunFam" id="1.10.510.10:FF:000571">
    <property type="entry name" value="Maternal embryonic leucine zipper kinase"/>
    <property type="match status" value="1"/>
</dbReference>
<accession>A0A7S1BHL3</accession>
<feature type="domain" description="EF-hand" evidence="10">
    <location>
        <begin position="462"/>
        <end position="497"/>
    </location>
</feature>
<evidence type="ECO:0000259" key="10">
    <source>
        <dbReference type="PROSITE" id="PS50222"/>
    </source>
</evidence>
<evidence type="ECO:0000259" key="9">
    <source>
        <dbReference type="PROSITE" id="PS50011"/>
    </source>
</evidence>
<evidence type="ECO:0000256" key="5">
    <source>
        <dbReference type="ARBA" id="ARBA00022777"/>
    </source>
</evidence>
<reference evidence="11" key="1">
    <citation type="submission" date="2021-01" db="EMBL/GenBank/DDBJ databases">
        <authorList>
            <person name="Corre E."/>
            <person name="Pelletier E."/>
            <person name="Niang G."/>
            <person name="Scheremetjew M."/>
            <person name="Finn R."/>
            <person name="Kale V."/>
            <person name="Holt S."/>
            <person name="Cochrane G."/>
            <person name="Meng A."/>
            <person name="Brown T."/>
            <person name="Cohen L."/>
        </authorList>
    </citation>
    <scope>NUCLEOTIDE SEQUENCE</scope>
    <source>
        <strain evidence="11">308</strain>
    </source>
</reference>
<evidence type="ECO:0000256" key="7">
    <source>
        <dbReference type="ARBA" id="ARBA00024334"/>
    </source>
</evidence>
<dbReference type="SUPFAM" id="SSF56112">
    <property type="entry name" value="Protein kinase-like (PK-like)"/>
    <property type="match status" value="1"/>
</dbReference>
<evidence type="ECO:0000313" key="11">
    <source>
        <dbReference type="EMBL" id="CAD8887529.1"/>
    </source>
</evidence>
<dbReference type="SUPFAM" id="SSF47473">
    <property type="entry name" value="EF-hand"/>
    <property type="match status" value="1"/>
</dbReference>
<dbReference type="GO" id="GO:0005524">
    <property type="term" value="F:ATP binding"/>
    <property type="evidence" value="ECO:0007669"/>
    <property type="project" value="UniProtKB-KW"/>
</dbReference>
<comment type="cofactor">
    <cofactor evidence="1">
        <name>Mg(2+)</name>
        <dbReference type="ChEBI" id="CHEBI:18420"/>
    </cofactor>
</comment>
<dbReference type="EMBL" id="HBFR01020460">
    <property type="protein sequence ID" value="CAD8887529.1"/>
    <property type="molecule type" value="Transcribed_RNA"/>
</dbReference>
<dbReference type="PANTHER" id="PTHR24349">
    <property type="entry name" value="SERINE/THREONINE-PROTEIN KINASE"/>
    <property type="match status" value="1"/>
</dbReference>
<protein>
    <recommendedName>
        <fullName evidence="12">Calmodulin</fullName>
    </recommendedName>
</protein>
<evidence type="ECO:0000256" key="2">
    <source>
        <dbReference type="ARBA" id="ARBA00022527"/>
    </source>
</evidence>
<dbReference type="InterPro" id="IPR000719">
    <property type="entry name" value="Prot_kinase_dom"/>
</dbReference>